<evidence type="ECO:0000256" key="2">
    <source>
        <dbReference type="ARBA" id="ARBA00022741"/>
    </source>
</evidence>
<dbReference type="EMBL" id="JACEFB010000002">
    <property type="protein sequence ID" value="MBA2225460.1"/>
    <property type="molecule type" value="Genomic_DNA"/>
</dbReference>
<evidence type="ECO:0000313" key="10">
    <source>
        <dbReference type="Proteomes" id="UP000542342"/>
    </source>
</evidence>
<keyword evidence="3 9" id="KW-0418">Kinase</keyword>
<evidence type="ECO:0000256" key="3">
    <source>
        <dbReference type="ARBA" id="ARBA00022777"/>
    </source>
</evidence>
<feature type="binding site" evidence="5">
    <location>
        <position position="101"/>
    </location>
    <ligand>
        <name>ATP</name>
        <dbReference type="ChEBI" id="CHEBI:30616"/>
    </ligand>
</feature>
<dbReference type="SUPFAM" id="SSF56112">
    <property type="entry name" value="Protein kinase-like (PK-like)"/>
    <property type="match status" value="1"/>
</dbReference>
<reference evidence="9 10" key="1">
    <citation type="submission" date="2020-07" db="EMBL/GenBank/DDBJ databases">
        <title>Thermogemmata thermophila gen. nov., sp. nov., a novel moderate thermophilic planctomycete from a Kamchatka hot spring.</title>
        <authorList>
            <person name="Elcheninov A.G."/>
            <person name="Podosokorskaya O.A."/>
            <person name="Kovaleva O.L."/>
            <person name="Novikov A."/>
            <person name="Bonch-Osmolovskaya E.A."/>
            <person name="Toshchakov S.V."/>
            <person name="Kublanov I.V."/>
        </authorList>
    </citation>
    <scope>NUCLEOTIDE SEQUENCE [LARGE SCALE GENOMIC DNA]</scope>
    <source>
        <strain evidence="9 10">2918</strain>
    </source>
</reference>
<accession>A0A7V8VCR9</accession>
<dbReference type="PROSITE" id="PS50011">
    <property type="entry name" value="PROTEIN_KINASE_DOM"/>
    <property type="match status" value="1"/>
</dbReference>
<sequence length="504" mass="56008">MISTFEEWLAALQNSGLLTAAQVEEVARLGRSRRWQEWDELFEILARRRLVSIYAGRKILQGKGGDLSFGPFVLLDKLGEGGMGKVYRARRQMDGTVVALKIVRPHLLNHPLIRRRYEREVAAALSLNHPNIVRVYEAGEHEGRHYLAMEFIDGIDLSRLGKEYRPLAIPEACEYIRQAALGLHHAHERGFVHRDIKPSNIIVAGERHLPQAVEPAMAKILDMGLVRAIGAAEEGIAPLELTREGVVVGTPDYMAPEQAKNSRQVDIRADLYSLGCTLYFLLAGRPPFAEGTAIEKILKHQLDPVPPLRECRPDVPPEVEKLVVRMLAKRPEERPSSALEVAQELERWCRYPFMLHPTPMVVRQQGHSSLSLGAATPPATTPPETESALRGPTDPQVTPPGPATCPVPMTPMVVPDKVKSRPTSASAASERQERTPVSPRKPERVVPPVRIGTSRHLPSGGHASRRQKLRKRKWLGIDQLLVVVVIVCLFLALMLAAAVTFLLQ</sequence>
<feature type="domain" description="Protein kinase" evidence="8">
    <location>
        <begin position="72"/>
        <end position="354"/>
    </location>
</feature>
<keyword evidence="9" id="KW-0723">Serine/threonine-protein kinase</keyword>
<protein>
    <submittedName>
        <fullName evidence="9">Serine/threonine protein kinase</fullName>
    </submittedName>
</protein>
<keyword evidence="7" id="KW-0812">Transmembrane</keyword>
<keyword evidence="10" id="KW-1185">Reference proteome</keyword>
<feature type="compositionally biased region" description="Low complexity" evidence="6">
    <location>
        <begin position="374"/>
        <end position="388"/>
    </location>
</feature>
<dbReference type="InterPro" id="IPR008271">
    <property type="entry name" value="Ser/Thr_kinase_AS"/>
</dbReference>
<dbReference type="RefSeq" id="WP_194536883.1">
    <property type="nucleotide sequence ID" value="NZ_JACEFB010000002.1"/>
</dbReference>
<dbReference type="Proteomes" id="UP000542342">
    <property type="component" value="Unassembled WGS sequence"/>
</dbReference>
<feature type="transmembrane region" description="Helical" evidence="7">
    <location>
        <begin position="480"/>
        <end position="503"/>
    </location>
</feature>
<keyword evidence="7" id="KW-0472">Membrane</keyword>
<feature type="compositionally biased region" description="Basic and acidic residues" evidence="6">
    <location>
        <begin position="430"/>
        <end position="444"/>
    </location>
</feature>
<dbReference type="CDD" id="cd14014">
    <property type="entry name" value="STKc_PknB_like"/>
    <property type="match status" value="1"/>
</dbReference>
<organism evidence="9 10">
    <name type="scientific">Thermogemmata fonticola</name>
    <dbReference type="NCBI Taxonomy" id="2755323"/>
    <lineage>
        <taxon>Bacteria</taxon>
        <taxon>Pseudomonadati</taxon>
        <taxon>Planctomycetota</taxon>
        <taxon>Planctomycetia</taxon>
        <taxon>Gemmatales</taxon>
        <taxon>Gemmataceae</taxon>
        <taxon>Thermogemmata</taxon>
    </lineage>
</organism>
<name>A0A7V8VCR9_9BACT</name>
<dbReference type="InterPro" id="IPR000719">
    <property type="entry name" value="Prot_kinase_dom"/>
</dbReference>
<dbReference type="PANTHER" id="PTHR43289:SF6">
    <property type="entry name" value="SERINE_THREONINE-PROTEIN KINASE NEKL-3"/>
    <property type="match status" value="1"/>
</dbReference>
<dbReference type="PROSITE" id="PS00107">
    <property type="entry name" value="PROTEIN_KINASE_ATP"/>
    <property type="match status" value="1"/>
</dbReference>
<dbReference type="Pfam" id="PF00069">
    <property type="entry name" value="Pkinase"/>
    <property type="match status" value="1"/>
</dbReference>
<dbReference type="InterPro" id="IPR011009">
    <property type="entry name" value="Kinase-like_dom_sf"/>
</dbReference>
<keyword evidence="4 5" id="KW-0067">ATP-binding</keyword>
<dbReference type="AlphaFoldDB" id="A0A7V8VCR9"/>
<keyword evidence="7" id="KW-1133">Transmembrane helix</keyword>
<dbReference type="SMART" id="SM00220">
    <property type="entry name" value="S_TKc"/>
    <property type="match status" value="1"/>
</dbReference>
<dbReference type="Gene3D" id="3.30.200.20">
    <property type="entry name" value="Phosphorylase Kinase, domain 1"/>
    <property type="match status" value="1"/>
</dbReference>
<comment type="caution">
    <text evidence="9">The sequence shown here is derived from an EMBL/GenBank/DDBJ whole genome shotgun (WGS) entry which is preliminary data.</text>
</comment>
<evidence type="ECO:0000256" key="4">
    <source>
        <dbReference type="ARBA" id="ARBA00022840"/>
    </source>
</evidence>
<feature type="region of interest" description="Disordered" evidence="6">
    <location>
        <begin position="366"/>
        <end position="445"/>
    </location>
</feature>
<dbReference type="GO" id="GO:0005524">
    <property type="term" value="F:ATP binding"/>
    <property type="evidence" value="ECO:0007669"/>
    <property type="project" value="UniProtKB-UniRule"/>
</dbReference>
<dbReference type="GO" id="GO:0004674">
    <property type="term" value="F:protein serine/threonine kinase activity"/>
    <property type="evidence" value="ECO:0007669"/>
    <property type="project" value="UniProtKB-KW"/>
</dbReference>
<evidence type="ECO:0000256" key="5">
    <source>
        <dbReference type="PROSITE-ProRule" id="PRU10141"/>
    </source>
</evidence>
<evidence type="ECO:0000256" key="6">
    <source>
        <dbReference type="SAM" id="MobiDB-lite"/>
    </source>
</evidence>
<keyword evidence="2 5" id="KW-0547">Nucleotide-binding</keyword>
<keyword evidence="1" id="KW-0808">Transferase</keyword>
<dbReference type="Gene3D" id="1.10.510.10">
    <property type="entry name" value="Transferase(Phosphotransferase) domain 1"/>
    <property type="match status" value="1"/>
</dbReference>
<evidence type="ECO:0000259" key="8">
    <source>
        <dbReference type="PROSITE" id="PS50011"/>
    </source>
</evidence>
<evidence type="ECO:0000313" key="9">
    <source>
        <dbReference type="EMBL" id="MBA2225460.1"/>
    </source>
</evidence>
<dbReference type="PANTHER" id="PTHR43289">
    <property type="entry name" value="MITOGEN-ACTIVATED PROTEIN KINASE KINASE KINASE 20-RELATED"/>
    <property type="match status" value="1"/>
</dbReference>
<dbReference type="InterPro" id="IPR017441">
    <property type="entry name" value="Protein_kinase_ATP_BS"/>
</dbReference>
<dbReference type="PROSITE" id="PS00108">
    <property type="entry name" value="PROTEIN_KINASE_ST"/>
    <property type="match status" value="1"/>
</dbReference>
<gene>
    <name evidence="9" type="ORF">H0921_04705</name>
</gene>
<evidence type="ECO:0000256" key="7">
    <source>
        <dbReference type="SAM" id="Phobius"/>
    </source>
</evidence>
<feature type="compositionally biased region" description="Pro residues" evidence="6">
    <location>
        <begin position="397"/>
        <end position="409"/>
    </location>
</feature>
<evidence type="ECO:0000256" key="1">
    <source>
        <dbReference type="ARBA" id="ARBA00022679"/>
    </source>
</evidence>
<proteinExistence type="predicted"/>